<dbReference type="Proteomes" id="UP001162891">
    <property type="component" value="Chromosome"/>
</dbReference>
<dbReference type="EMBL" id="AP025591">
    <property type="protein sequence ID" value="BDG03659.1"/>
    <property type="molecule type" value="Genomic_DNA"/>
</dbReference>
<dbReference type="Gene3D" id="1.10.1370.30">
    <property type="match status" value="1"/>
</dbReference>
<dbReference type="InterPro" id="IPR001333">
    <property type="entry name" value="Peptidase_M32_Taq"/>
</dbReference>
<organism evidence="2 3">
    <name type="scientific">Anaeromyxobacter oryzae</name>
    <dbReference type="NCBI Taxonomy" id="2918170"/>
    <lineage>
        <taxon>Bacteria</taxon>
        <taxon>Pseudomonadati</taxon>
        <taxon>Myxococcota</taxon>
        <taxon>Myxococcia</taxon>
        <taxon>Myxococcales</taxon>
        <taxon>Cystobacterineae</taxon>
        <taxon>Anaeromyxobacteraceae</taxon>
        <taxon>Anaeromyxobacter</taxon>
    </lineage>
</organism>
<evidence type="ECO:0000313" key="3">
    <source>
        <dbReference type="Proteomes" id="UP001162891"/>
    </source>
</evidence>
<dbReference type="PROSITE" id="PS52034">
    <property type="entry name" value="PEPTIDASE_M32"/>
    <property type="match status" value="1"/>
</dbReference>
<keyword evidence="1" id="KW-0482">Metalloprotease</keyword>
<reference evidence="3" key="1">
    <citation type="journal article" date="2022" name="Int. J. Syst. Evol. Microbiol.">
        <title>Anaeromyxobacter oryzae sp. nov., Anaeromyxobacter diazotrophicus sp. nov. and Anaeromyxobacter paludicola sp. nov., isolated from paddy soils.</title>
        <authorList>
            <person name="Itoh H."/>
            <person name="Xu Z."/>
            <person name="Mise K."/>
            <person name="Masuda Y."/>
            <person name="Ushijima N."/>
            <person name="Hayakawa C."/>
            <person name="Shiratori Y."/>
            <person name="Senoo K."/>
        </authorList>
    </citation>
    <scope>NUCLEOTIDE SEQUENCE [LARGE SCALE GENOMIC DNA]</scope>
    <source>
        <strain evidence="3">Red232</strain>
    </source>
</reference>
<keyword evidence="1 2" id="KW-0121">Carboxypeptidase</keyword>
<proteinExistence type="inferred from homology"/>
<dbReference type="CDD" id="cd06460">
    <property type="entry name" value="M32_Taq"/>
    <property type="match status" value="1"/>
</dbReference>
<dbReference type="PANTHER" id="PTHR34217:SF1">
    <property type="entry name" value="CARBOXYPEPTIDASE 1"/>
    <property type="match status" value="1"/>
</dbReference>
<keyword evidence="1" id="KW-0479">Metal-binding</keyword>
<keyword evidence="1" id="KW-0378">Hydrolase</keyword>
<gene>
    <name evidence="2" type="ORF">AMOR_26550</name>
</gene>
<evidence type="ECO:0000313" key="2">
    <source>
        <dbReference type="EMBL" id="BDG03659.1"/>
    </source>
</evidence>
<dbReference type="RefSeq" id="WP_248361849.1">
    <property type="nucleotide sequence ID" value="NZ_AP025591.1"/>
</dbReference>
<dbReference type="Pfam" id="PF02074">
    <property type="entry name" value="Peptidase_M32"/>
    <property type="match status" value="1"/>
</dbReference>
<dbReference type="PIRSF" id="PIRSF006615">
    <property type="entry name" value="Zn_crbxpep_Taq"/>
    <property type="match status" value="1"/>
</dbReference>
<dbReference type="PRINTS" id="PR00998">
    <property type="entry name" value="CRBOXYPTASET"/>
</dbReference>
<comment type="catalytic activity">
    <reaction evidence="1">
        <text>Release of a C-terminal amino acid with broad specificity, except for -Pro.</text>
        <dbReference type="EC" id="3.4.17.19"/>
    </reaction>
</comment>
<sequence>MPETAWETLSRAMAEIRALSGASALLQWDQETYMPPKGSGARGDQLAAIQGAQHERLTAPPVAEALARAEAERTADPDRAAALRVLRFDHDRAARIPGDLVRAIAQAQAAGVDAWKAARDTGDFGRFAPALERLLALRREQASAYGAPAGGEPYDALLEGYEPGMRVARLEPLFARLVSWLVPLVEKVTARPPPDDAFLRGRFDPEQQWQFTLELLDAVGFDREAGRQDRSIHPFSLGLDPGDVRVTTRIFEDLPLSAIFSTLHEAGHGLYEQHLPAELRRSVLCAAPSMGLHESQSRLWENLVGRSLPFWRAFLPRLARRFPALEGVSPEVFFRAVNRVERSLVRVEADEVTYNLHIVLRFELELALLRGKLAVKDLPEAWDARSERLLGVRPAAARDGVLQDIHWAWGELGYFPTYTLGNLYAASLFAAARRGVPGLDDELGKGNLRPLLGWLAEHVHRIGRRKEAEDIVRDATGNGLGDRDFEAYLTEKYGA</sequence>
<protein>
    <recommendedName>
        <fullName evidence="1">Metal-dependent carboxypeptidase</fullName>
        <ecNumber evidence="1">3.4.17.19</ecNumber>
    </recommendedName>
</protein>
<keyword evidence="1" id="KW-0645">Protease</keyword>
<dbReference type="EC" id="3.4.17.19" evidence="1"/>
<keyword evidence="3" id="KW-1185">Reference proteome</keyword>
<comment type="similarity">
    <text evidence="1">Belongs to the peptidase M32 family.</text>
</comment>
<name>A0ABN6MV24_9BACT</name>
<dbReference type="SUPFAM" id="SSF55486">
    <property type="entry name" value="Metalloproteases ('zincins'), catalytic domain"/>
    <property type="match status" value="1"/>
</dbReference>
<accession>A0ABN6MV24</accession>
<comment type="function">
    <text evidence="1">Broad specificity carboxypetidase that releases amino acids sequentially from the C-terminus, including neutral, aromatic, polar and basic residues.</text>
</comment>
<evidence type="ECO:0000256" key="1">
    <source>
        <dbReference type="PIRNR" id="PIRNR006615"/>
    </source>
</evidence>
<dbReference type="PANTHER" id="PTHR34217">
    <property type="entry name" value="METAL-DEPENDENT CARBOXYPEPTIDASE"/>
    <property type="match status" value="1"/>
</dbReference>
<dbReference type="GO" id="GO:0004180">
    <property type="term" value="F:carboxypeptidase activity"/>
    <property type="evidence" value="ECO:0007669"/>
    <property type="project" value="UniProtKB-KW"/>
</dbReference>